<organism evidence="1 2">
    <name type="scientific">Sphaerodactylus townsendi</name>
    <dbReference type="NCBI Taxonomy" id="933632"/>
    <lineage>
        <taxon>Eukaryota</taxon>
        <taxon>Metazoa</taxon>
        <taxon>Chordata</taxon>
        <taxon>Craniata</taxon>
        <taxon>Vertebrata</taxon>
        <taxon>Euteleostomi</taxon>
        <taxon>Lepidosauria</taxon>
        <taxon>Squamata</taxon>
        <taxon>Bifurcata</taxon>
        <taxon>Gekkota</taxon>
        <taxon>Sphaerodactylidae</taxon>
        <taxon>Sphaerodactylus</taxon>
    </lineage>
</organism>
<gene>
    <name evidence="1" type="primary">SHTN1</name>
    <name evidence="1" type="ORF">K3G42_017819</name>
</gene>
<name>A0ACB8FA54_9SAUR</name>
<comment type="caution">
    <text evidence="1">The sequence shown here is derived from an EMBL/GenBank/DDBJ whole genome shotgun (WGS) entry which is preliminary data.</text>
</comment>
<protein>
    <submittedName>
        <fullName evidence="1">Shootin-1</fullName>
    </submittedName>
</protein>
<sequence length="235" mass="26581">MVIEEVSSIQSHLEIEKTCRESAEALATKIAGMTGRSHFQPPVCSPNHSDLEVIKPVAVIKLNKENKTLKRISMLYMTKLGPDIITEEINIDDEESSTDAEGGPVACNSVQCQQLIKDLRDQIISLQEEKKNIVIELENLRSKYAENAVEVTKVKEENAILTAEVHKQQKVLEKCNQVSVLAVEEYEELQVNFELEKSLRKRAESFAQEPPPLIIIVPYLEAFCCTAFQRPSRMR</sequence>
<evidence type="ECO:0000313" key="2">
    <source>
        <dbReference type="Proteomes" id="UP000827872"/>
    </source>
</evidence>
<evidence type="ECO:0000313" key="1">
    <source>
        <dbReference type="EMBL" id="KAH8001883.1"/>
    </source>
</evidence>
<proteinExistence type="predicted"/>
<dbReference type="EMBL" id="CM037621">
    <property type="protein sequence ID" value="KAH8001883.1"/>
    <property type="molecule type" value="Genomic_DNA"/>
</dbReference>
<dbReference type="Proteomes" id="UP000827872">
    <property type="component" value="Linkage Group LG08"/>
</dbReference>
<reference evidence="1" key="1">
    <citation type="submission" date="2021-08" db="EMBL/GenBank/DDBJ databases">
        <title>The first chromosome-level gecko genome reveals the dynamic sex chromosomes of Neotropical dwarf geckos (Sphaerodactylidae: Sphaerodactylus).</title>
        <authorList>
            <person name="Pinto B.J."/>
            <person name="Keating S.E."/>
            <person name="Gamble T."/>
        </authorList>
    </citation>
    <scope>NUCLEOTIDE SEQUENCE</scope>
    <source>
        <strain evidence="1">TG3544</strain>
    </source>
</reference>
<keyword evidence="2" id="KW-1185">Reference proteome</keyword>
<accession>A0ACB8FA54</accession>